<sequence length="450" mass="49812">MGRLQSIRACLALLAAAYAARALTSEDHGFDELRSQYSLIQLSLGGGSVTEESAAIYESVMVAIRNNETLSHSRHIWKFVASQTYAPTLSGNGCLYLPSDQAWRSFYEWVEHPYAPMFAEMIRNAWDPDCGTSQLAACPEGHVVGNHWSLLADEAPPQSSVPNMRMPEVFAQGMGCIRTRHASTAGNIRIFEAEGHVGLPSKWMQHVNVAREDRTSSRAMRSQRLQHSRLAQDSCSDSASLPAVPEDKKLVVPTRFIICCVNLTNCAISEAMIKDQVAWMNKGYTGREDWRSKEGAPPHVNTQIEFSLNEFKFVEDDAACAKHAFSNTSLATRHNTGGVGLILNLCHHDRRPERRPGDAGRVPAGVAGVEPGADRADQRQGLPRLGRSDEVPRPHLRRGRHVHPRGRPLPRALPHVRGRLRRRGQHLGHGARGVPLVHVRGRAVLLQPRP</sequence>
<name>A0ABN9SPQ0_9DINO</name>
<feature type="non-terminal residue" evidence="3">
    <location>
        <position position="450"/>
    </location>
</feature>
<gene>
    <name evidence="3" type="ORF">PCOR1329_LOCUS31426</name>
</gene>
<feature type="chain" id="PRO_5046335738" description="Phospholipase B-like" evidence="2">
    <location>
        <begin position="23"/>
        <end position="450"/>
    </location>
</feature>
<evidence type="ECO:0000256" key="2">
    <source>
        <dbReference type="SAM" id="SignalP"/>
    </source>
</evidence>
<accession>A0ABN9SPQ0</accession>
<protein>
    <recommendedName>
        <fullName evidence="5">Phospholipase B-like</fullName>
    </recommendedName>
</protein>
<proteinExistence type="predicted"/>
<comment type="caution">
    <text evidence="3">The sequence shown here is derived from an EMBL/GenBank/DDBJ whole genome shotgun (WGS) entry which is preliminary data.</text>
</comment>
<reference evidence="3" key="1">
    <citation type="submission" date="2023-10" db="EMBL/GenBank/DDBJ databases">
        <authorList>
            <person name="Chen Y."/>
            <person name="Shah S."/>
            <person name="Dougan E. K."/>
            <person name="Thang M."/>
            <person name="Chan C."/>
        </authorList>
    </citation>
    <scope>NUCLEOTIDE SEQUENCE [LARGE SCALE GENOMIC DNA]</scope>
</reference>
<evidence type="ECO:0000256" key="1">
    <source>
        <dbReference type="SAM" id="MobiDB-lite"/>
    </source>
</evidence>
<keyword evidence="4" id="KW-1185">Reference proteome</keyword>
<evidence type="ECO:0000313" key="3">
    <source>
        <dbReference type="EMBL" id="CAK0833855.1"/>
    </source>
</evidence>
<dbReference type="EMBL" id="CAUYUJ010012381">
    <property type="protein sequence ID" value="CAK0833855.1"/>
    <property type="molecule type" value="Genomic_DNA"/>
</dbReference>
<evidence type="ECO:0008006" key="5">
    <source>
        <dbReference type="Google" id="ProtNLM"/>
    </source>
</evidence>
<feature type="region of interest" description="Disordered" evidence="1">
    <location>
        <begin position="350"/>
        <end position="412"/>
    </location>
</feature>
<keyword evidence="2" id="KW-0732">Signal</keyword>
<organism evidence="3 4">
    <name type="scientific">Prorocentrum cordatum</name>
    <dbReference type="NCBI Taxonomy" id="2364126"/>
    <lineage>
        <taxon>Eukaryota</taxon>
        <taxon>Sar</taxon>
        <taxon>Alveolata</taxon>
        <taxon>Dinophyceae</taxon>
        <taxon>Prorocentrales</taxon>
        <taxon>Prorocentraceae</taxon>
        <taxon>Prorocentrum</taxon>
    </lineage>
</organism>
<feature type="signal peptide" evidence="2">
    <location>
        <begin position="1"/>
        <end position="22"/>
    </location>
</feature>
<feature type="compositionally biased region" description="Basic residues" evidence="1">
    <location>
        <begin position="394"/>
        <end position="412"/>
    </location>
</feature>
<dbReference type="Proteomes" id="UP001189429">
    <property type="component" value="Unassembled WGS sequence"/>
</dbReference>
<evidence type="ECO:0000313" key="4">
    <source>
        <dbReference type="Proteomes" id="UP001189429"/>
    </source>
</evidence>